<dbReference type="SMART" id="SM00672">
    <property type="entry name" value="CAP10"/>
    <property type="match status" value="1"/>
</dbReference>
<dbReference type="PANTHER" id="PTHR12203:SF22">
    <property type="entry name" value="CAPSULE ASSOCIATED PROTEIN"/>
    <property type="match status" value="1"/>
</dbReference>
<dbReference type="Pfam" id="PF05686">
    <property type="entry name" value="Glyco_transf_90"/>
    <property type="match status" value="1"/>
</dbReference>
<organism evidence="2 3">
    <name type="scientific">Penicillium ucsense</name>
    <dbReference type="NCBI Taxonomy" id="2839758"/>
    <lineage>
        <taxon>Eukaryota</taxon>
        <taxon>Fungi</taxon>
        <taxon>Dikarya</taxon>
        <taxon>Ascomycota</taxon>
        <taxon>Pezizomycotina</taxon>
        <taxon>Eurotiomycetes</taxon>
        <taxon>Eurotiomycetidae</taxon>
        <taxon>Eurotiales</taxon>
        <taxon>Aspergillaceae</taxon>
        <taxon>Penicillium</taxon>
    </lineage>
</organism>
<dbReference type="EC" id="2.4.2.-" evidence="2"/>
<dbReference type="PANTHER" id="PTHR12203">
    <property type="entry name" value="KDEL LYS-ASP-GLU-LEU CONTAINING - RELATED"/>
    <property type="match status" value="1"/>
</dbReference>
<protein>
    <submittedName>
        <fullName evidence="2">Beta-1,2-xylosyltransferase</fullName>
        <ecNumber evidence="2">2.4.2.-</ecNumber>
    </submittedName>
</protein>
<name>A0A8J8WG13_9EURO</name>
<dbReference type="InterPro" id="IPR006598">
    <property type="entry name" value="CAP10"/>
</dbReference>
<dbReference type="AlphaFoldDB" id="A0A8J8WG13"/>
<keyword evidence="2" id="KW-0328">Glycosyltransferase</keyword>
<comment type="caution">
    <text evidence="2">The sequence shown here is derived from an EMBL/GenBank/DDBJ whole genome shotgun (WGS) entry which is preliminary data.</text>
</comment>
<evidence type="ECO:0000313" key="3">
    <source>
        <dbReference type="Proteomes" id="UP000631181"/>
    </source>
</evidence>
<evidence type="ECO:0000313" key="2">
    <source>
        <dbReference type="EMBL" id="KAF7713137.1"/>
    </source>
</evidence>
<sequence length="657" mass="75151">MLGLSSFTGRRRAIFLALATAASLICLANLYFLNSAFDGTISRIPGASIFRHKQKILQGSLAREGHPIVGLMQDANVQWQRYQEDRSRSFRQTVAKYREINGRHPPPGFKEWYQYARERNVYNVDDFQQIMADLRPFWAIPPKDIRKMAAHLQHSDGIAGVSIRDHKLVPLKVEGWRVESLFHIVRKLAQYLPDMDIAMNVMDQPRILVTFDDVQNYLAVEESTRFLPPNATDGFTSQMQYFYDESMDGGKGARAAEDHNTNSHKETLDPAWFSAAGKPYMEFAKDACPPESPARNNSISAAEAEAMFKASVGGFVANFTTASDLCTVGPAIGDQHGFLSSASSNVISRKLLPVFSECKVSVNNDILFPANMYFLKDKRYHYQSQHDYEWEDKTDSLIWRGVTSGGIQVEDNWHRLHRQRFVRLANATEMDLEKVSILAKDDYGDYHLIEDFNPSDFAASNFDVGFTEAIACIPGDCPFYKDVWTYKKPEPFSEQFKSKYLVDLDGHSFSGRWRAFLQSKSLGVKATIFREWHDSRLFAWRHFVPMDNKYGEFYSLMTYFLGLEPSAPPEDLRRHQPTVPRHDLEAEVIATQGREWANLALRDDDLYIYMYLLLLEYGRIIDDNREHIGYSGDGSELDLFDSKHPFPSALAQLLDDQ</sequence>
<dbReference type="InterPro" id="IPR051091">
    <property type="entry name" value="O-Glucosyltr/Glycosyltrsf_90"/>
</dbReference>
<evidence type="ECO:0000259" key="1">
    <source>
        <dbReference type="SMART" id="SM00672"/>
    </source>
</evidence>
<keyword evidence="3" id="KW-1185">Reference proteome</keyword>
<dbReference type="GO" id="GO:0016757">
    <property type="term" value="F:glycosyltransferase activity"/>
    <property type="evidence" value="ECO:0007669"/>
    <property type="project" value="UniProtKB-KW"/>
</dbReference>
<accession>A0A8J8WG13</accession>
<reference evidence="2" key="1">
    <citation type="journal article" date="2020" name="Front. Microbiol.">
        <title>Gene regulatory networks of Penicillium echinulatum 2HH and Penicillium oxalicum 114-2 inferred by a computational biology approach.</title>
        <authorList>
            <person name="Lenz A.R."/>
            <person name="Galan-Vasquez E."/>
            <person name="Balbinot E."/>
            <person name="De Abreu F.P."/>
            <person name="De Oliveira N.S."/>
            <person name="Da Rosa L.O."/>
            <person name="De Avila E Silva S."/>
            <person name="Camassola M."/>
            <person name="Dillon A.J.P."/>
            <person name="Perez-Rueda E."/>
        </authorList>
    </citation>
    <scope>NUCLEOTIDE SEQUENCE</scope>
    <source>
        <strain evidence="2">S1M29</strain>
    </source>
</reference>
<proteinExistence type="predicted"/>
<dbReference type="Proteomes" id="UP000631181">
    <property type="component" value="Unassembled WGS sequence"/>
</dbReference>
<dbReference type="OrthoDB" id="541052at2759"/>
<keyword evidence="2" id="KW-0808">Transferase</keyword>
<dbReference type="EMBL" id="WIWV01000132">
    <property type="protein sequence ID" value="KAF7713137.1"/>
    <property type="molecule type" value="Genomic_DNA"/>
</dbReference>
<gene>
    <name evidence="2" type="ORF">PECM_001604</name>
</gene>
<feature type="domain" description="Glycosyl transferase CAP10" evidence="1">
    <location>
        <begin position="321"/>
        <end position="624"/>
    </location>
</feature>